<organism evidence="1 2">
    <name type="scientific">Coemansia aciculifera</name>
    <dbReference type="NCBI Taxonomy" id="417176"/>
    <lineage>
        <taxon>Eukaryota</taxon>
        <taxon>Fungi</taxon>
        <taxon>Fungi incertae sedis</taxon>
        <taxon>Zoopagomycota</taxon>
        <taxon>Kickxellomycotina</taxon>
        <taxon>Kickxellomycetes</taxon>
        <taxon>Kickxellales</taxon>
        <taxon>Kickxellaceae</taxon>
        <taxon>Coemansia</taxon>
    </lineage>
</organism>
<comment type="caution">
    <text evidence="1">The sequence shown here is derived from an EMBL/GenBank/DDBJ whole genome shotgun (WGS) entry which is preliminary data.</text>
</comment>
<dbReference type="Proteomes" id="UP001140074">
    <property type="component" value="Unassembled WGS sequence"/>
</dbReference>
<dbReference type="EMBL" id="JANBUY010000448">
    <property type="protein sequence ID" value="KAJ2858965.1"/>
    <property type="molecule type" value="Genomic_DNA"/>
</dbReference>
<gene>
    <name evidence="1" type="ORF">GGH94_006356</name>
</gene>
<proteinExistence type="predicted"/>
<dbReference type="AlphaFoldDB" id="A0A9W8IC19"/>
<evidence type="ECO:0000313" key="1">
    <source>
        <dbReference type="EMBL" id="KAJ2858965.1"/>
    </source>
</evidence>
<sequence length="253" mass="28839">CAFPLVRAFTLFLESHRDDDLTEPGFSGESKEPGDMNDAYQANISEFVRWVKQKAPMVNKVRVEVNDSLVAENDHDGHFSSLVPQLYRLGTRIEYTCNNGRIAPEASQLNEIRGLVHISYLGNDAWNQFMHLARQNVQTLQYLNLDSRGFGDVAGLIQDPDGSYVTAKLSEYMVSTYAPMGKRFRCWHIGRYAGNVECMILLALACPNFDYVAMDQEERKPFMKDLKMFIGLDRFKPYAPRLCRLLFNGGQNC</sequence>
<evidence type="ECO:0000313" key="2">
    <source>
        <dbReference type="Proteomes" id="UP001140074"/>
    </source>
</evidence>
<protein>
    <submittedName>
        <fullName evidence="1">Uncharacterized protein</fullName>
    </submittedName>
</protein>
<feature type="non-terminal residue" evidence="1">
    <location>
        <position position="253"/>
    </location>
</feature>
<name>A0A9W8IC19_9FUNG</name>
<keyword evidence="2" id="KW-1185">Reference proteome</keyword>
<reference evidence="1" key="1">
    <citation type="submission" date="2022-07" db="EMBL/GenBank/DDBJ databases">
        <title>Phylogenomic reconstructions and comparative analyses of Kickxellomycotina fungi.</title>
        <authorList>
            <person name="Reynolds N.K."/>
            <person name="Stajich J.E."/>
            <person name="Barry K."/>
            <person name="Grigoriev I.V."/>
            <person name="Crous P."/>
            <person name="Smith M.E."/>
        </authorList>
    </citation>
    <scope>NUCLEOTIDE SEQUENCE</scope>
    <source>
        <strain evidence="1">RSA 476</strain>
    </source>
</reference>
<accession>A0A9W8IC19</accession>